<dbReference type="Proteomes" id="UP001592582">
    <property type="component" value="Unassembled WGS sequence"/>
</dbReference>
<feature type="chain" id="PRO_5045101346" description="ATP/GTP-binding protein" evidence="1">
    <location>
        <begin position="34"/>
        <end position="315"/>
    </location>
</feature>
<keyword evidence="1" id="KW-0732">Signal</keyword>
<proteinExistence type="predicted"/>
<protein>
    <recommendedName>
        <fullName evidence="4">ATP/GTP-binding protein</fullName>
    </recommendedName>
</protein>
<accession>A0ABV6VDR1</accession>
<sequence length="315" mass="32011">MLRAGRLLPVLTVLALLAALGSALWLSGASARADGPVGPCENTNVCVGASTPPTDGSGGSGGGGGGGGGVRVCEYQGTTYPCSTDFGTFDPDDGCYYEQVEPQPPAGDPDWHGHAPGDGGVYLKTCPYTPGGGSANVWMAAAPAVPPVVTPAELAQRALAMIHRTAAGVGTAPSNDGKRTALVGSPIWLWINKDGTDYATKADPLSATAAVPGLSVTANVYVTEVDWDMGDQGAAPKCGAGTPYRDSDGAKPSPDCGYSYTQPSIGQPDERYAITATVHWSVTWVATNGAGDTFALDPIATPATTLRVSELQVLN</sequence>
<evidence type="ECO:0000313" key="3">
    <source>
        <dbReference type="Proteomes" id="UP001592582"/>
    </source>
</evidence>
<evidence type="ECO:0000256" key="1">
    <source>
        <dbReference type="SAM" id="SignalP"/>
    </source>
</evidence>
<dbReference type="RefSeq" id="WP_380511803.1">
    <property type="nucleotide sequence ID" value="NZ_JBHEZX010000008.1"/>
</dbReference>
<feature type="signal peptide" evidence="1">
    <location>
        <begin position="1"/>
        <end position="33"/>
    </location>
</feature>
<evidence type="ECO:0008006" key="4">
    <source>
        <dbReference type="Google" id="ProtNLM"/>
    </source>
</evidence>
<evidence type="ECO:0000313" key="2">
    <source>
        <dbReference type="EMBL" id="MFC1411727.1"/>
    </source>
</evidence>
<name>A0ABV6VDR1_9ACTN</name>
<gene>
    <name evidence="2" type="ORF">ACEZDG_20895</name>
</gene>
<dbReference type="EMBL" id="JBHEZX010000008">
    <property type="protein sequence ID" value="MFC1411727.1"/>
    <property type="molecule type" value="Genomic_DNA"/>
</dbReference>
<reference evidence="2 3" key="1">
    <citation type="submission" date="2024-09" db="EMBL/GenBank/DDBJ databases">
        <authorList>
            <person name="Lee S.D."/>
        </authorList>
    </citation>
    <scope>NUCLEOTIDE SEQUENCE [LARGE SCALE GENOMIC DNA]</scope>
    <source>
        <strain evidence="2 3">N1-1</strain>
    </source>
</reference>
<comment type="caution">
    <text evidence="2">The sequence shown here is derived from an EMBL/GenBank/DDBJ whole genome shotgun (WGS) entry which is preliminary data.</text>
</comment>
<organism evidence="2 3">
    <name type="scientific">Streptacidiphilus alkalitolerans</name>
    <dbReference type="NCBI Taxonomy" id="3342712"/>
    <lineage>
        <taxon>Bacteria</taxon>
        <taxon>Bacillati</taxon>
        <taxon>Actinomycetota</taxon>
        <taxon>Actinomycetes</taxon>
        <taxon>Kitasatosporales</taxon>
        <taxon>Streptomycetaceae</taxon>
        <taxon>Streptacidiphilus</taxon>
    </lineage>
</organism>
<keyword evidence="3" id="KW-1185">Reference proteome</keyword>